<evidence type="ECO:0000256" key="1">
    <source>
        <dbReference type="ARBA" id="ARBA00022676"/>
    </source>
</evidence>
<dbReference type="AlphaFoldDB" id="A0A383TZY9"/>
<proteinExistence type="predicted"/>
<name>A0A383TZY9_9FLAO</name>
<dbReference type="PANTHER" id="PTHR30160:SF22">
    <property type="entry name" value="LIPOPOLYSACCHARIDE CORE BIOSYNTHESIS PROTEIN"/>
    <property type="match status" value="1"/>
</dbReference>
<sequence>MNPNFHILALRFSSIGDVAMCVPVIDSVLKNNLEVKITFATPKAFHVFFPVHERLNLLDFDKKQEHRGILGLVRFYRQHFNLEFDAVADLHSVLRTQFLRGIFSTLGTPTAYIDKGRAEKKLLTQKDDKELKPLIHTCTRYAQVFEELGCEVPLNFELQNFLGYPNALKDGVGIAPLAKHEEKQFPLEKMKEIVAYLAQKHQVYLLGGKEDEKILNTLVQPKVENLAGKQSFKEDLELMAGLKFVISMDSANMHLASLVGTRVISVWGATHPYLGFLGYGQSMKDVVQLENLSCRPCSVFGNKTCWRGDLACMNELSFFKNNSLI</sequence>
<gene>
    <name evidence="3" type="ORF">SAMEA104719789_00773</name>
</gene>
<evidence type="ECO:0000313" key="3">
    <source>
        <dbReference type="EMBL" id="SZD72333.1"/>
    </source>
</evidence>
<dbReference type="InterPro" id="IPR002201">
    <property type="entry name" value="Glyco_trans_9"/>
</dbReference>
<dbReference type="GO" id="GO:0008713">
    <property type="term" value="F:ADP-heptose-lipopolysaccharide heptosyltransferase activity"/>
    <property type="evidence" value="ECO:0007669"/>
    <property type="project" value="TreeGrafter"/>
</dbReference>
<dbReference type="RefSeq" id="WP_221407918.1">
    <property type="nucleotide sequence ID" value="NZ_UNSC01000003.1"/>
</dbReference>
<keyword evidence="1" id="KW-0328">Glycosyltransferase</keyword>
<dbReference type="GO" id="GO:0009244">
    <property type="term" value="P:lipopolysaccharide core region biosynthetic process"/>
    <property type="evidence" value="ECO:0007669"/>
    <property type="project" value="TreeGrafter"/>
</dbReference>
<keyword evidence="4" id="KW-1185">Reference proteome</keyword>
<dbReference type="Proteomes" id="UP000262142">
    <property type="component" value="Unassembled WGS sequence"/>
</dbReference>
<dbReference type="Gene3D" id="3.40.50.2000">
    <property type="entry name" value="Glycogen Phosphorylase B"/>
    <property type="match status" value="2"/>
</dbReference>
<accession>A0A383TZY9</accession>
<evidence type="ECO:0000256" key="2">
    <source>
        <dbReference type="ARBA" id="ARBA00022679"/>
    </source>
</evidence>
<evidence type="ECO:0000313" key="4">
    <source>
        <dbReference type="Proteomes" id="UP000262142"/>
    </source>
</evidence>
<reference evidence="3 4" key="1">
    <citation type="submission" date="2018-09" db="EMBL/GenBank/DDBJ databases">
        <authorList>
            <consortium name="Pathogen Informatics"/>
        </authorList>
    </citation>
    <scope>NUCLEOTIDE SEQUENCE [LARGE SCALE GENOMIC DNA]</scope>
    <source>
        <strain evidence="3 4">OH-22767</strain>
    </source>
</reference>
<organism evidence="3 4">
    <name type="scientific">Candidatus Ornithobacterium hominis</name>
    <dbReference type="NCBI Taxonomy" id="2497989"/>
    <lineage>
        <taxon>Bacteria</taxon>
        <taxon>Pseudomonadati</taxon>
        <taxon>Bacteroidota</taxon>
        <taxon>Flavobacteriia</taxon>
        <taxon>Flavobacteriales</taxon>
        <taxon>Weeksellaceae</taxon>
        <taxon>Ornithobacterium</taxon>
    </lineage>
</organism>
<dbReference type="InterPro" id="IPR051199">
    <property type="entry name" value="LPS_LOS_Heptosyltrfase"/>
</dbReference>
<dbReference type="SUPFAM" id="SSF53756">
    <property type="entry name" value="UDP-Glycosyltransferase/glycogen phosphorylase"/>
    <property type="match status" value="1"/>
</dbReference>
<dbReference type="PANTHER" id="PTHR30160">
    <property type="entry name" value="TETRAACYLDISACCHARIDE 4'-KINASE-RELATED"/>
    <property type="match status" value="1"/>
</dbReference>
<dbReference type="Pfam" id="PF01075">
    <property type="entry name" value="Glyco_transf_9"/>
    <property type="match status" value="1"/>
</dbReference>
<dbReference type="GO" id="GO:0005829">
    <property type="term" value="C:cytosol"/>
    <property type="evidence" value="ECO:0007669"/>
    <property type="project" value="TreeGrafter"/>
</dbReference>
<keyword evidence="2" id="KW-0808">Transferase</keyword>
<protein>
    <submittedName>
        <fullName evidence="3">Lipopolysaccharide core biosynthesis protein</fullName>
    </submittedName>
</protein>
<dbReference type="EMBL" id="UNSC01000003">
    <property type="protein sequence ID" value="SZD72333.1"/>
    <property type="molecule type" value="Genomic_DNA"/>
</dbReference>
<dbReference type="CDD" id="cd03789">
    <property type="entry name" value="GT9_LPS_heptosyltransferase"/>
    <property type="match status" value="1"/>
</dbReference>